<accession>A0ABQ9VNE3</accession>
<keyword evidence="3" id="KW-1185">Reference proteome</keyword>
<evidence type="ECO:0000313" key="3">
    <source>
        <dbReference type="Proteomes" id="UP001266305"/>
    </source>
</evidence>
<feature type="region of interest" description="Disordered" evidence="1">
    <location>
        <begin position="1"/>
        <end position="25"/>
    </location>
</feature>
<organism evidence="2 3">
    <name type="scientific">Saguinus oedipus</name>
    <name type="common">Cotton-top tamarin</name>
    <name type="synonym">Oedipomidas oedipus</name>
    <dbReference type="NCBI Taxonomy" id="9490"/>
    <lineage>
        <taxon>Eukaryota</taxon>
        <taxon>Metazoa</taxon>
        <taxon>Chordata</taxon>
        <taxon>Craniata</taxon>
        <taxon>Vertebrata</taxon>
        <taxon>Euteleostomi</taxon>
        <taxon>Mammalia</taxon>
        <taxon>Eutheria</taxon>
        <taxon>Euarchontoglires</taxon>
        <taxon>Primates</taxon>
        <taxon>Haplorrhini</taxon>
        <taxon>Platyrrhini</taxon>
        <taxon>Cebidae</taxon>
        <taxon>Callitrichinae</taxon>
        <taxon>Saguinus</taxon>
    </lineage>
</organism>
<sequence>MAALLKPETGATASCPEQGLGSNVEPEVPAWVSRRPQRQSASGRLWWVWLVPTAPRVELPPP</sequence>
<comment type="caution">
    <text evidence="2">The sequence shown here is derived from an EMBL/GenBank/DDBJ whole genome shotgun (WGS) entry which is preliminary data.</text>
</comment>
<name>A0ABQ9VNE3_SAGOE</name>
<proteinExistence type="predicted"/>
<dbReference type="Proteomes" id="UP001266305">
    <property type="component" value="Unassembled WGS sequence"/>
</dbReference>
<dbReference type="EMBL" id="JASSZA010000005">
    <property type="protein sequence ID" value="KAK2110909.1"/>
    <property type="molecule type" value="Genomic_DNA"/>
</dbReference>
<reference evidence="2 3" key="1">
    <citation type="submission" date="2023-05" db="EMBL/GenBank/DDBJ databases">
        <title>B98-5 Cell Line De Novo Hybrid Assembly: An Optical Mapping Approach.</title>
        <authorList>
            <person name="Kananen K."/>
            <person name="Auerbach J.A."/>
            <person name="Kautto E."/>
            <person name="Blachly J.S."/>
        </authorList>
    </citation>
    <scope>NUCLEOTIDE SEQUENCE [LARGE SCALE GENOMIC DNA]</scope>
    <source>
        <strain evidence="2">B95-8</strain>
        <tissue evidence="2">Cell line</tissue>
    </source>
</reference>
<evidence type="ECO:0000313" key="2">
    <source>
        <dbReference type="EMBL" id="KAK2110909.1"/>
    </source>
</evidence>
<protein>
    <submittedName>
        <fullName evidence="2">Uncharacterized protein</fullName>
    </submittedName>
</protein>
<evidence type="ECO:0000256" key="1">
    <source>
        <dbReference type="SAM" id="MobiDB-lite"/>
    </source>
</evidence>
<gene>
    <name evidence="2" type="ORF">P7K49_010655</name>
</gene>